<name>F0WBV8_9STRA</name>
<reference evidence="1" key="1">
    <citation type="journal article" date="2011" name="PLoS Biol.">
        <title>Gene gain and loss during evolution of obligate parasitism in the white rust pathogen of Arabidopsis thaliana.</title>
        <authorList>
            <person name="Kemen E."/>
            <person name="Gardiner A."/>
            <person name="Schultz-Larsen T."/>
            <person name="Kemen A.C."/>
            <person name="Balmuth A.L."/>
            <person name="Robert-Seilaniantz A."/>
            <person name="Bailey K."/>
            <person name="Holub E."/>
            <person name="Studholme D.J."/>
            <person name="Maclean D."/>
            <person name="Jones J.D."/>
        </authorList>
    </citation>
    <scope>NUCLEOTIDE SEQUENCE</scope>
</reference>
<dbReference type="HOGENOM" id="CLU_928984_0_0_1"/>
<accession>F0WBV8</accession>
<sequence length="347" mass="40584">MSEHGLEYRSKETDHHAYRILDFQSEQSWEDDQTSQGELSSRFFKRRNLSMASARAARYEGTAKDEEMDALSVKLKDNLRMNIRYMADYEVLSEAWIDMAKQVERIGEITEMERKLPKAKGVTVWECEEVALRYILEDGKLNLCLRNLIAYNNLLRAVGSRTQEMSPEMLQAMHQFEKGMGLALKNAWLHAEAVHITDLPQLVEYVHSVLRFAVQNPNILRKKEVEFCQETSVIYYLFGMTKQLESMDESRLIPLLVEKRIFQLLIKHLLLQSHLLQEDVVLAALDTLSSICGTEHFQSHPEEYLDSDDHASALWQIRDAILSKYVQDVDYRRRFRPLLDRIQLTRQ</sequence>
<proteinExistence type="predicted"/>
<reference evidence="1" key="2">
    <citation type="submission" date="2011-02" db="EMBL/GenBank/DDBJ databases">
        <authorList>
            <person name="MacLean D."/>
        </authorList>
    </citation>
    <scope>NUCLEOTIDE SEQUENCE</scope>
</reference>
<evidence type="ECO:0000313" key="1">
    <source>
        <dbReference type="EMBL" id="CCA18636.1"/>
    </source>
</evidence>
<dbReference type="EMBL" id="FR824099">
    <property type="protein sequence ID" value="CCA18636.1"/>
    <property type="molecule type" value="Genomic_DNA"/>
</dbReference>
<protein>
    <submittedName>
        <fullName evidence="1">Uncharacterized protein AlNc14C54G4148</fullName>
    </submittedName>
</protein>
<gene>
    <name evidence="1" type="primary">AlNc14C54G4148</name>
    <name evidence="1" type="ORF">ALNC14_047790</name>
</gene>
<dbReference type="AlphaFoldDB" id="F0WBV8"/>
<organism evidence="1">
    <name type="scientific">Albugo laibachii Nc14</name>
    <dbReference type="NCBI Taxonomy" id="890382"/>
    <lineage>
        <taxon>Eukaryota</taxon>
        <taxon>Sar</taxon>
        <taxon>Stramenopiles</taxon>
        <taxon>Oomycota</taxon>
        <taxon>Peronosporomycetes</taxon>
        <taxon>Albuginales</taxon>
        <taxon>Albuginaceae</taxon>
        <taxon>Albugo</taxon>
    </lineage>
</organism>